<organism evidence="1 2">
    <name type="scientific">Citrus sinensis</name>
    <name type="common">Sweet orange</name>
    <name type="synonym">Citrus aurantium var. sinensis</name>
    <dbReference type="NCBI Taxonomy" id="2711"/>
    <lineage>
        <taxon>Eukaryota</taxon>
        <taxon>Viridiplantae</taxon>
        <taxon>Streptophyta</taxon>
        <taxon>Embryophyta</taxon>
        <taxon>Tracheophyta</taxon>
        <taxon>Spermatophyta</taxon>
        <taxon>Magnoliopsida</taxon>
        <taxon>eudicotyledons</taxon>
        <taxon>Gunneridae</taxon>
        <taxon>Pentapetalae</taxon>
        <taxon>rosids</taxon>
        <taxon>malvids</taxon>
        <taxon>Sapindales</taxon>
        <taxon>Rutaceae</taxon>
        <taxon>Aurantioideae</taxon>
        <taxon>Citrus</taxon>
    </lineage>
</organism>
<reference evidence="1 2" key="1">
    <citation type="submission" date="2014-04" db="EMBL/GenBank/DDBJ databases">
        <authorList>
            <consortium name="International Citrus Genome Consortium"/>
            <person name="Gmitter F."/>
            <person name="Chen C."/>
            <person name="Farmerie W."/>
            <person name="Harkins T."/>
            <person name="Desany B."/>
            <person name="Mohiuddin M."/>
            <person name="Kodira C."/>
            <person name="Borodovsky M."/>
            <person name="Lomsadze A."/>
            <person name="Burns P."/>
            <person name="Jenkins J."/>
            <person name="Prochnik S."/>
            <person name="Shu S."/>
            <person name="Chapman J."/>
            <person name="Pitluck S."/>
            <person name="Schmutz J."/>
            <person name="Rokhsar D."/>
        </authorList>
    </citation>
    <scope>NUCLEOTIDE SEQUENCE</scope>
</reference>
<keyword evidence="2" id="KW-1185">Reference proteome</keyword>
<accession>A0A067GAE6</accession>
<gene>
    <name evidence="1" type="ORF">CISIN_1g0039901mg</name>
</gene>
<protein>
    <submittedName>
        <fullName evidence="1">Uncharacterized protein</fullName>
    </submittedName>
</protein>
<feature type="non-terminal residue" evidence="1">
    <location>
        <position position="74"/>
    </location>
</feature>
<evidence type="ECO:0000313" key="1">
    <source>
        <dbReference type="EMBL" id="KDO72346.1"/>
    </source>
</evidence>
<sequence>MVVELGSIDKETLQLWGEENHCYVNSLSSQEMESLSALCDTFLPAVDVKTAASIDKDIADFFRASASAAGTPER</sequence>
<evidence type="ECO:0000313" key="2">
    <source>
        <dbReference type="Proteomes" id="UP000027120"/>
    </source>
</evidence>
<name>A0A067GAE6_CITSI</name>
<dbReference type="EMBL" id="KK784887">
    <property type="protein sequence ID" value="KDO72346.1"/>
    <property type="molecule type" value="Genomic_DNA"/>
</dbReference>
<dbReference type="Proteomes" id="UP000027120">
    <property type="component" value="Unassembled WGS sequence"/>
</dbReference>
<dbReference type="AlphaFoldDB" id="A0A067GAE6"/>
<dbReference type="STRING" id="2711.A0A067GAE6"/>
<proteinExistence type="predicted"/>